<proteinExistence type="predicted"/>
<comment type="caution">
    <text evidence="1">The sequence shown here is derived from an EMBL/GenBank/DDBJ whole genome shotgun (WGS) entry which is preliminary data.</text>
</comment>
<dbReference type="EMBL" id="JAOCEK010000015">
    <property type="protein sequence ID" value="MDH1335853.1"/>
    <property type="molecule type" value="Genomic_DNA"/>
</dbReference>
<evidence type="ECO:0008006" key="3">
    <source>
        <dbReference type="Google" id="ProtNLM"/>
    </source>
</evidence>
<gene>
    <name evidence="1" type="ORF">N5D63_17045</name>
</gene>
<reference evidence="1" key="1">
    <citation type="submission" date="2022-09" db="EMBL/GenBank/DDBJ databases">
        <title>Intensive care unit water sources are persistently colonized with multi-drug resistant bacteria and are the site of extensive horizontal gene transfer of antibiotic resistance genes.</title>
        <authorList>
            <person name="Diorio-Toth L."/>
        </authorList>
    </citation>
    <scope>NUCLEOTIDE SEQUENCE</scope>
    <source>
        <strain evidence="1">GD03832</strain>
    </source>
</reference>
<dbReference type="Proteomes" id="UP001161065">
    <property type="component" value="Unassembled WGS sequence"/>
</dbReference>
<dbReference type="RefSeq" id="WP_280008727.1">
    <property type="nucleotide sequence ID" value="NZ_JAOCEK010000015.1"/>
</dbReference>
<sequence length="282" mass="32015">MSKESALLSEWTHQGLCNDLESHLRGNTDRMVFQNITMGQYHGGRPDVFTVMKSFANFRADTYEIKVSRSDFLSDVTSGKWRKYLDHSHAVWFAVPEGMIKPSELPDGTGLTVRNAKGWRSVRKPKPQAMDTLPRDAWLRLVMDLHPIGFNGEPKAPRAAPSAYKLEKIARKRMGEELAALIAKPEEYRERVERARLMADGELARLTARKEEMMVEVNAKNAELIEILGLPPGATTYAISSAIRHLRDVIDMRELQDAKDNLDRLMKKILERMPEKAAAQKS</sequence>
<evidence type="ECO:0000313" key="1">
    <source>
        <dbReference type="EMBL" id="MDH1335853.1"/>
    </source>
</evidence>
<evidence type="ECO:0000313" key="2">
    <source>
        <dbReference type="Proteomes" id="UP001161065"/>
    </source>
</evidence>
<organism evidence="1 2">
    <name type="scientific">Comamonas thiooxydans</name>
    <dbReference type="NCBI Taxonomy" id="363952"/>
    <lineage>
        <taxon>Bacteria</taxon>
        <taxon>Pseudomonadati</taxon>
        <taxon>Pseudomonadota</taxon>
        <taxon>Betaproteobacteria</taxon>
        <taxon>Burkholderiales</taxon>
        <taxon>Comamonadaceae</taxon>
        <taxon>Comamonas</taxon>
    </lineage>
</organism>
<accession>A0AA42TW04</accession>
<protein>
    <recommendedName>
        <fullName evidence="3">MmcB family DNA repair protein</fullName>
    </recommendedName>
</protein>
<name>A0AA42TW04_9BURK</name>
<dbReference type="AlphaFoldDB" id="A0AA42TW04"/>